<comment type="caution">
    <text evidence="5">The sequence shown here is derived from an EMBL/GenBank/DDBJ whole genome shotgun (WGS) entry which is preliminary data.</text>
</comment>
<evidence type="ECO:0000313" key="6">
    <source>
        <dbReference type="Proteomes" id="UP000777482"/>
    </source>
</evidence>
<dbReference type="OrthoDB" id="2550922at2759"/>
<evidence type="ECO:0000256" key="4">
    <source>
        <dbReference type="SAM" id="MobiDB-lite"/>
    </source>
</evidence>
<comment type="similarity">
    <text evidence="3">Belongs to the UreF family.</text>
</comment>
<keyword evidence="1" id="KW-0996">Nickel insertion</keyword>
<dbReference type="PANTHER" id="PTHR33620">
    <property type="entry name" value="UREASE ACCESSORY PROTEIN F"/>
    <property type="match status" value="1"/>
</dbReference>
<dbReference type="AlphaFoldDB" id="A0A9P7B379"/>
<dbReference type="EMBL" id="PUHQ01000105">
    <property type="protein sequence ID" value="KAG0656044.1"/>
    <property type="molecule type" value="Genomic_DNA"/>
</dbReference>
<dbReference type="InterPro" id="IPR038277">
    <property type="entry name" value="UreF_sf"/>
</dbReference>
<proteinExistence type="inferred from homology"/>
<keyword evidence="6" id="KW-1185">Reference proteome</keyword>
<evidence type="ECO:0008006" key="7">
    <source>
        <dbReference type="Google" id="ProtNLM"/>
    </source>
</evidence>
<feature type="compositionally biased region" description="Basic and acidic residues" evidence="4">
    <location>
        <begin position="289"/>
        <end position="303"/>
    </location>
</feature>
<dbReference type="Gene3D" id="1.10.4190.10">
    <property type="entry name" value="Urease accessory protein UreF"/>
    <property type="match status" value="1"/>
</dbReference>
<name>A0A9P7B379_RHOMI</name>
<dbReference type="GO" id="GO:0016151">
    <property type="term" value="F:nickel cation binding"/>
    <property type="evidence" value="ECO:0007669"/>
    <property type="project" value="InterPro"/>
</dbReference>
<gene>
    <name evidence="5" type="ORF">C6P46_000476</name>
</gene>
<evidence type="ECO:0000256" key="1">
    <source>
        <dbReference type="ARBA" id="ARBA00022988"/>
    </source>
</evidence>
<organism evidence="5 6">
    <name type="scientific">Rhodotorula mucilaginosa</name>
    <name type="common">Yeast</name>
    <name type="synonym">Rhodotorula rubra</name>
    <dbReference type="NCBI Taxonomy" id="5537"/>
    <lineage>
        <taxon>Eukaryota</taxon>
        <taxon>Fungi</taxon>
        <taxon>Dikarya</taxon>
        <taxon>Basidiomycota</taxon>
        <taxon>Pucciniomycotina</taxon>
        <taxon>Microbotryomycetes</taxon>
        <taxon>Sporidiobolales</taxon>
        <taxon>Sporidiobolaceae</taxon>
        <taxon>Rhodotorula</taxon>
    </lineage>
</organism>
<dbReference type="PANTHER" id="PTHR33620:SF1">
    <property type="entry name" value="UREASE ACCESSORY PROTEIN F"/>
    <property type="match status" value="1"/>
</dbReference>
<evidence type="ECO:0000256" key="2">
    <source>
        <dbReference type="ARBA" id="ARBA00023186"/>
    </source>
</evidence>
<feature type="region of interest" description="Disordered" evidence="4">
    <location>
        <begin position="288"/>
        <end position="307"/>
    </location>
</feature>
<dbReference type="InterPro" id="IPR002639">
    <property type="entry name" value="UreF"/>
</dbReference>
<reference evidence="5 6" key="1">
    <citation type="submission" date="2020-11" db="EMBL/GenBank/DDBJ databases">
        <title>Kefir isolates.</title>
        <authorList>
            <person name="Marcisauskas S."/>
            <person name="Kim Y."/>
            <person name="Blasche S."/>
        </authorList>
    </citation>
    <scope>NUCLEOTIDE SEQUENCE [LARGE SCALE GENOMIC DNA]</scope>
    <source>
        <strain evidence="5 6">KR</strain>
    </source>
</reference>
<dbReference type="Pfam" id="PF01730">
    <property type="entry name" value="UreF"/>
    <property type="match status" value="1"/>
</dbReference>
<accession>A0A9P7B379</accession>
<keyword evidence="2" id="KW-0143">Chaperone</keyword>
<evidence type="ECO:0000313" key="5">
    <source>
        <dbReference type="EMBL" id="KAG0656044.1"/>
    </source>
</evidence>
<dbReference type="Proteomes" id="UP000777482">
    <property type="component" value="Unassembled WGS sequence"/>
</dbReference>
<protein>
    <recommendedName>
        <fullName evidence="7">Urease accessory protein UreF</fullName>
    </recommendedName>
</protein>
<evidence type="ECO:0000256" key="3">
    <source>
        <dbReference type="ARBA" id="ARBA00046339"/>
    </source>
</evidence>
<sequence length="331" mass="35194">MKTLDVGEPAALNAQHLDLDKSLEDYLLLVLSDSNLPTGGFVASSGLESWLQHGYSSIAEPATRTGSAAELSAPPLPNAPDGPINAFISQSLHSYARLNLPLVRPAHAAVKKMPLGTGEETESSSRAVETAFASILAVDILCETMTLNHVARRASVAQGVALLTLYDRAFAPPIGSSEASRDDATIRLVARYRNAVKTAENGCNGHMSVAFGVLTAAIGVGIAVRMNSIGPYLAHRMLVNDTRHMISAALQETAPTRPLELATDEAEVASAGTDEPPAEGGDWWDDDVDWRPTWEDGAQEAHLHGSPATSWPLGEVVASRHDQLFSKVFNS</sequence>